<dbReference type="EMBL" id="CALOZG010000087">
    <property type="protein sequence ID" value="CAH4038920.1"/>
    <property type="molecule type" value="Genomic_DNA"/>
</dbReference>
<evidence type="ECO:0000313" key="3">
    <source>
        <dbReference type="Proteomes" id="UP001152562"/>
    </source>
</evidence>
<reference evidence="2" key="1">
    <citation type="submission" date="2022-05" db="EMBL/GenBank/DDBJ databases">
        <authorList>
            <person name="Okamura Y."/>
        </authorList>
    </citation>
    <scope>NUCLEOTIDE SEQUENCE</scope>
</reference>
<dbReference type="Proteomes" id="UP001152562">
    <property type="component" value="Unassembled WGS sequence"/>
</dbReference>
<dbReference type="PANTHER" id="PTHR11005">
    <property type="entry name" value="LYSOSOMAL ACID LIPASE-RELATED"/>
    <property type="match status" value="1"/>
</dbReference>
<sequence length="327" mass="37115">MKDLFFPDMINTKETELPLTNYRKSRTSKAFSDFVDEMAAESETESPEYLTLKSDPTALMSTPQLATLHGKRIESHIVLTKDGYFLTLHRLISPCRRDGDKSYCNNETVLLHHGLLGSSADWILLAPLAFLSNTEGPLRILRAMAFNPPLHLLKLLGNGEFIPKRKVPYWISSKYCHGPELFCCNPLFFFAGAIPSDTEYLDRSFLARLMYHVPAGGSTNTVLHYAQLIKTGKFHKFNYETEEYPLSQISVPIALISSTDDTLATVADVLRLYFSIQKPIDHYVIHDRNLNHTDFIWGHNAAELVFGKVVDFLTTGLYFNTTRINEV</sequence>
<dbReference type="AlphaFoldDB" id="A0A9P0U1J3"/>
<dbReference type="Pfam" id="PF04083">
    <property type="entry name" value="Abhydro_lipase"/>
    <property type="match status" value="1"/>
</dbReference>
<dbReference type="InterPro" id="IPR029058">
    <property type="entry name" value="AB_hydrolase_fold"/>
</dbReference>
<keyword evidence="3" id="KW-1185">Reference proteome</keyword>
<organism evidence="2 3">
    <name type="scientific">Pieris brassicae</name>
    <name type="common">White butterfly</name>
    <name type="synonym">Large white butterfly</name>
    <dbReference type="NCBI Taxonomy" id="7116"/>
    <lineage>
        <taxon>Eukaryota</taxon>
        <taxon>Metazoa</taxon>
        <taxon>Ecdysozoa</taxon>
        <taxon>Arthropoda</taxon>
        <taxon>Hexapoda</taxon>
        <taxon>Insecta</taxon>
        <taxon>Pterygota</taxon>
        <taxon>Neoptera</taxon>
        <taxon>Endopterygota</taxon>
        <taxon>Lepidoptera</taxon>
        <taxon>Glossata</taxon>
        <taxon>Ditrysia</taxon>
        <taxon>Papilionoidea</taxon>
        <taxon>Pieridae</taxon>
        <taxon>Pierinae</taxon>
        <taxon>Pieris</taxon>
    </lineage>
</organism>
<comment type="caution">
    <text evidence="2">The sequence shown here is derived from an EMBL/GenBank/DDBJ whole genome shotgun (WGS) entry which is preliminary data.</text>
</comment>
<name>A0A9P0U1J3_PIEBR</name>
<proteinExistence type="predicted"/>
<dbReference type="InterPro" id="IPR006693">
    <property type="entry name" value="AB_hydrolase_lipase"/>
</dbReference>
<evidence type="ECO:0000259" key="1">
    <source>
        <dbReference type="Pfam" id="PF04083"/>
    </source>
</evidence>
<protein>
    <recommendedName>
        <fullName evidence="1">Partial AB-hydrolase lipase domain-containing protein</fullName>
    </recommendedName>
</protein>
<dbReference type="GO" id="GO:0006629">
    <property type="term" value="P:lipid metabolic process"/>
    <property type="evidence" value="ECO:0007669"/>
    <property type="project" value="InterPro"/>
</dbReference>
<feature type="domain" description="Partial AB-hydrolase lipase" evidence="1">
    <location>
        <begin position="63"/>
        <end position="124"/>
    </location>
</feature>
<gene>
    <name evidence="2" type="ORF">PIBRA_LOCUS14402</name>
</gene>
<dbReference type="Gene3D" id="3.40.50.1820">
    <property type="entry name" value="alpha/beta hydrolase"/>
    <property type="match status" value="2"/>
</dbReference>
<evidence type="ECO:0000313" key="2">
    <source>
        <dbReference type="EMBL" id="CAH4038920.1"/>
    </source>
</evidence>
<dbReference type="SUPFAM" id="SSF53474">
    <property type="entry name" value="alpha/beta-Hydrolases"/>
    <property type="match status" value="2"/>
</dbReference>
<accession>A0A9P0U1J3</accession>